<dbReference type="InterPro" id="IPR002557">
    <property type="entry name" value="Chitin-bd_dom"/>
</dbReference>
<dbReference type="PANTHER" id="PTHR23301">
    <property type="entry name" value="CHITIN BINDING PERITROPHIN-A"/>
    <property type="match status" value="1"/>
</dbReference>
<feature type="coiled-coil region" evidence="6">
    <location>
        <begin position="149"/>
        <end position="187"/>
    </location>
</feature>
<evidence type="ECO:0000256" key="6">
    <source>
        <dbReference type="SAM" id="Coils"/>
    </source>
</evidence>
<dbReference type="STRING" id="41427.A0A182INZ2"/>
<dbReference type="VEuPathDB" id="VectorBase:AATE002715"/>
<keyword evidence="6" id="KW-0175">Coiled coil</keyword>
<protein>
    <submittedName>
        <fullName evidence="7">Uncharacterized protein</fullName>
    </submittedName>
</protein>
<dbReference type="EnsemblMetazoa" id="AATE002715-RA">
    <property type="protein sequence ID" value="AATE002715-PA.1"/>
    <property type="gene ID" value="AATE002715"/>
</dbReference>
<evidence type="ECO:0000256" key="2">
    <source>
        <dbReference type="ARBA" id="ARBA00022729"/>
    </source>
</evidence>
<organism evidence="7">
    <name type="scientific">Anopheles atroparvus</name>
    <name type="common">European mosquito</name>
    <dbReference type="NCBI Taxonomy" id="41427"/>
    <lineage>
        <taxon>Eukaryota</taxon>
        <taxon>Metazoa</taxon>
        <taxon>Ecdysozoa</taxon>
        <taxon>Arthropoda</taxon>
        <taxon>Hexapoda</taxon>
        <taxon>Insecta</taxon>
        <taxon>Pterygota</taxon>
        <taxon>Neoptera</taxon>
        <taxon>Endopterygota</taxon>
        <taxon>Diptera</taxon>
        <taxon>Nematocera</taxon>
        <taxon>Culicoidea</taxon>
        <taxon>Culicidae</taxon>
        <taxon>Anophelinae</taxon>
        <taxon>Anopheles</taxon>
    </lineage>
</organism>
<keyword evidence="1" id="KW-0147">Chitin-binding</keyword>
<evidence type="ECO:0000256" key="1">
    <source>
        <dbReference type="ARBA" id="ARBA00022669"/>
    </source>
</evidence>
<reference evidence="7" key="1">
    <citation type="submission" date="2022-08" db="UniProtKB">
        <authorList>
            <consortium name="EnsemblMetazoa"/>
        </authorList>
    </citation>
    <scope>IDENTIFICATION</scope>
    <source>
        <strain evidence="7">EBRO</strain>
    </source>
</reference>
<accession>A0A182INZ2</accession>
<dbReference type="AlphaFoldDB" id="A0A182INZ2"/>
<evidence type="ECO:0000256" key="3">
    <source>
        <dbReference type="ARBA" id="ARBA00022737"/>
    </source>
</evidence>
<dbReference type="PROSITE" id="PS50940">
    <property type="entry name" value="CHIT_BIND_II"/>
    <property type="match status" value="1"/>
</dbReference>
<keyword evidence="4" id="KW-1015">Disulfide bond</keyword>
<keyword evidence="3" id="KW-0677">Repeat</keyword>
<keyword evidence="5" id="KW-0325">Glycoprotein</keyword>
<evidence type="ECO:0000313" key="7">
    <source>
        <dbReference type="EnsemblMetazoa" id="AATE002715-PA.1"/>
    </source>
</evidence>
<dbReference type="SUPFAM" id="SSF57625">
    <property type="entry name" value="Invertebrate chitin-binding proteins"/>
    <property type="match status" value="1"/>
</dbReference>
<dbReference type="SMART" id="SM00494">
    <property type="entry name" value="ChtBD2"/>
    <property type="match status" value="1"/>
</dbReference>
<proteinExistence type="predicted"/>
<dbReference type="GO" id="GO:0005576">
    <property type="term" value="C:extracellular region"/>
    <property type="evidence" value="ECO:0007669"/>
    <property type="project" value="InterPro"/>
</dbReference>
<evidence type="ECO:0000256" key="5">
    <source>
        <dbReference type="ARBA" id="ARBA00023180"/>
    </source>
</evidence>
<dbReference type="Gene3D" id="2.170.140.10">
    <property type="entry name" value="Chitin binding domain"/>
    <property type="match status" value="1"/>
</dbReference>
<sequence length="188" mass="21824">MLADAAAFAAEITLECPGKDDIFNPVHIPHLTDCTKFYKCFSGQKYEMDCPENLHWNIEMDYCDYPEEANCLNMFKKSKQNTTPLPKPPTEAQMIEDLQLFYETRPTPAVVSPENMPELTDESSTEEWWKVFEASLSNHQQFRGMKIGVEELKSMLQETRSELEASCKEIQEEIDRDVENLRQTLKEE</sequence>
<keyword evidence="2" id="KW-0732">Signal</keyword>
<dbReference type="PANTHER" id="PTHR23301:SF0">
    <property type="entry name" value="CHITIN-BINDING TYPE-2 DOMAIN-CONTAINING PROTEIN-RELATED"/>
    <property type="match status" value="1"/>
</dbReference>
<dbReference type="Pfam" id="PF01607">
    <property type="entry name" value="CBM_14"/>
    <property type="match status" value="1"/>
</dbReference>
<dbReference type="InterPro" id="IPR036508">
    <property type="entry name" value="Chitin-bd_dom_sf"/>
</dbReference>
<name>A0A182INZ2_ANOAO</name>
<dbReference type="GO" id="GO:0008061">
    <property type="term" value="F:chitin binding"/>
    <property type="evidence" value="ECO:0007669"/>
    <property type="project" value="UniProtKB-KW"/>
</dbReference>
<dbReference type="InterPro" id="IPR051940">
    <property type="entry name" value="Chitin_bind-dev_reg"/>
</dbReference>
<evidence type="ECO:0000256" key="4">
    <source>
        <dbReference type="ARBA" id="ARBA00023157"/>
    </source>
</evidence>